<dbReference type="PRINTS" id="PR01821">
    <property type="entry name" value="DAPIT"/>
</dbReference>
<dbReference type="Proteomes" id="UP001154329">
    <property type="component" value="Chromosome 4"/>
</dbReference>
<keyword evidence="1" id="KW-0472">Membrane</keyword>
<protein>
    <recommendedName>
        <fullName evidence="4">Up-regulated during skeletal muscle growth protein 5</fullName>
    </recommendedName>
</protein>
<dbReference type="EMBL" id="OU899037">
    <property type="protein sequence ID" value="CAH1738254.1"/>
    <property type="molecule type" value="Genomic_DNA"/>
</dbReference>
<sequence>MTSKIDQEEKHLTGFNKYFNTTTTNGRVNISCATFAAIGMYLLYLKFRPKHEKPQNKQLK</sequence>
<reference evidence="2" key="2">
    <citation type="submission" date="2022-10" db="EMBL/GenBank/DDBJ databases">
        <authorList>
            <consortium name="ENA_rothamsted_submissions"/>
            <consortium name="culmorum"/>
            <person name="King R."/>
        </authorList>
    </citation>
    <scope>NUCLEOTIDE SEQUENCE</scope>
</reference>
<evidence type="ECO:0000256" key="1">
    <source>
        <dbReference type="SAM" id="Phobius"/>
    </source>
</evidence>
<evidence type="ECO:0008006" key="4">
    <source>
        <dbReference type="Google" id="ProtNLM"/>
    </source>
</evidence>
<gene>
    <name evidence="2" type="ORF">APHIGO_LOCUS11638</name>
</gene>
<organism evidence="2 3">
    <name type="scientific">Aphis gossypii</name>
    <name type="common">Cotton aphid</name>
    <dbReference type="NCBI Taxonomy" id="80765"/>
    <lineage>
        <taxon>Eukaryota</taxon>
        <taxon>Metazoa</taxon>
        <taxon>Ecdysozoa</taxon>
        <taxon>Arthropoda</taxon>
        <taxon>Hexapoda</taxon>
        <taxon>Insecta</taxon>
        <taxon>Pterygota</taxon>
        <taxon>Neoptera</taxon>
        <taxon>Paraneoptera</taxon>
        <taxon>Hemiptera</taxon>
        <taxon>Sternorrhyncha</taxon>
        <taxon>Aphidomorpha</taxon>
        <taxon>Aphidoidea</taxon>
        <taxon>Aphididae</taxon>
        <taxon>Aphidini</taxon>
        <taxon>Aphis</taxon>
        <taxon>Aphis</taxon>
    </lineage>
</organism>
<accession>A0A9P0JFS4</accession>
<name>A0A9P0JFS4_APHGO</name>
<keyword evidence="1" id="KW-1133">Transmembrane helix</keyword>
<proteinExistence type="predicted"/>
<keyword evidence="1" id="KW-0812">Transmembrane</keyword>
<evidence type="ECO:0000313" key="3">
    <source>
        <dbReference type="Proteomes" id="UP001154329"/>
    </source>
</evidence>
<keyword evidence="3" id="KW-1185">Reference proteome</keyword>
<reference evidence="2" key="1">
    <citation type="submission" date="2022-02" db="EMBL/GenBank/DDBJ databases">
        <authorList>
            <person name="King R."/>
        </authorList>
    </citation>
    <scope>NUCLEOTIDE SEQUENCE</scope>
</reference>
<evidence type="ECO:0000313" key="2">
    <source>
        <dbReference type="EMBL" id="CAH1738254.1"/>
    </source>
</evidence>
<dbReference type="AlphaFoldDB" id="A0A9P0JFS4"/>
<dbReference type="InterPro" id="IPR009125">
    <property type="entry name" value="ATPMK"/>
</dbReference>
<feature type="transmembrane region" description="Helical" evidence="1">
    <location>
        <begin position="28"/>
        <end position="47"/>
    </location>
</feature>
<dbReference type="Pfam" id="PF14960">
    <property type="entry name" value="ATP_synth_reg"/>
    <property type="match status" value="1"/>
</dbReference>